<evidence type="ECO:0000313" key="8">
    <source>
        <dbReference type="Proteomes" id="UP000474802"/>
    </source>
</evidence>
<reference evidence="7 8" key="1">
    <citation type="submission" date="2020-02" db="EMBL/GenBank/DDBJ databases">
        <authorList>
            <person name="Khan S.A."/>
            <person name="Jeon C.O."/>
            <person name="Chun B.H."/>
        </authorList>
    </citation>
    <scope>NUCLEOTIDE SEQUENCE [LARGE SCALE GENOMIC DNA]</scope>
    <source>
        <strain evidence="7 8">H239</strain>
    </source>
</reference>
<evidence type="ECO:0000313" key="7">
    <source>
        <dbReference type="EMBL" id="NGP18049.1"/>
    </source>
</evidence>
<dbReference type="Gene3D" id="1.10.10.10">
    <property type="entry name" value="Winged helix-like DNA-binding domain superfamily/Winged helix DNA-binding domain"/>
    <property type="match status" value="1"/>
</dbReference>
<dbReference type="EMBL" id="JAALFG010000002">
    <property type="protein sequence ID" value="NGP18049.1"/>
    <property type="molecule type" value="Genomic_DNA"/>
</dbReference>
<organism evidence="7 8">
    <name type="scientific">Devosia aurantiaca</name>
    <dbReference type="NCBI Taxonomy" id="2714858"/>
    <lineage>
        <taxon>Bacteria</taxon>
        <taxon>Pseudomonadati</taxon>
        <taxon>Pseudomonadota</taxon>
        <taxon>Alphaproteobacteria</taxon>
        <taxon>Hyphomicrobiales</taxon>
        <taxon>Devosiaceae</taxon>
        <taxon>Devosia</taxon>
    </lineage>
</organism>
<dbReference type="InterPro" id="IPR013249">
    <property type="entry name" value="RNA_pol_sigma70_r4_t2"/>
</dbReference>
<feature type="domain" description="RNA polymerase sigma factor 70 region 4 type 2" evidence="6">
    <location>
        <begin position="123"/>
        <end position="171"/>
    </location>
</feature>
<dbReference type="InterPro" id="IPR039425">
    <property type="entry name" value="RNA_pol_sigma-70-like"/>
</dbReference>
<keyword evidence="8" id="KW-1185">Reference proteome</keyword>
<accession>A0A6M1SDV8</accession>
<dbReference type="GO" id="GO:0006352">
    <property type="term" value="P:DNA-templated transcription initiation"/>
    <property type="evidence" value="ECO:0007669"/>
    <property type="project" value="InterPro"/>
</dbReference>
<evidence type="ECO:0000259" key="5">
    <source>
        <dbReference type="Pfam" id="PF04542"/>
    </source>
</evidence>
<sequence length="180" mass="19764">MTDPKTAEQLIAQIATGNRSALAALFEGESGRLVAIAQRLLRRRDLAEEVVQEAFITVWRQAASFDGSKGSARGWLTTIVRNRALNLLRDSARMDFEDSEKLTELGDRQADARAAYEALSIKDALRHCLGMLDASKREAVLLCYVTGLNHGEAAAFMNVPLGTVKSWVRRGTVALQECLS</sequence>
<protein>
    <submittedName>
        <fullName evidence="7">Sigma-70 family RNA polymerase sigma factor</fullName>
    </submittedName>
</protein>
<dbReference type="InterPro" id="IPR036388">
    <property type="entry name" value="WH-like_DNA-bd_sf"/>
</dbReference>
<evidence type="ECO:0000256" key="2">
    <source>
        <dbReference type="ARBA" id="ARBA00023015"/>
    </source>
</evidence>
<gene>
    <name evidence="7" type="ORF">G5575_10615</name>
</gene>
<dbReference type="InterPro" id="IPR013324">
    <property type="entry name" value="RNA_pol_sigma_r3/r4-like"/>
</dbReference>
<comment type="similarity">
    <text evidence="1">Belongs to the sigma-70 factor family. ECF subfamily.</text>
</comment>
<keyword evidence="4" id="KW-0804">Transcription</keyword>
<proteinExistence type="inferred from homology"/>
<reference evidence="7 8" key="2">
    <citation type="submission" date="2020-03" db="EMBL/GenBank/DDBJ databases">
        <title>Devosia chinhatensis sp. nov., isolated from a hexachlorocyclohexane (HCH) dump site in India.</title>
        <authorList>
            <person name="Kumar M."/>
            <person name="Lal R."/>
        </authorList>
    </citation>
    <scope>NUCLEOTIDE SEQUENCE [LARGE SCALE GENOMIC DNA]</scope>
    <source>
        <strain evidence="7 8">H239</strain>
    </source>
</reference>
<dbReference type="GO" id="GO:0016987">
    <property type="term" value="F:sigma factor activity"/>
    <property type="evidence" value="ECO:0007669"/>
    <property type="project" value="UniProtKB-KW"/>
</dbReference>
<dbReference type="Gene3D" id="1.10.1740.10">
    <property type="match status" value="1"/>
</dbReference>
<evidence type="ECO:0000256" key="1">
    <source>
        <dbReference type="ARBA" id="ARBA00010641"/>
    </source>
</evidence>
<evidence type="ECO:0000256" key="3">
    <source>
        <dbReference type="ARBA" id="ARBA00023082"/>
    </source>
</evidence>
<keyword evidence="2" id="KW-0805">Transcription regulation</keyword>
<dbReference type="InterPro" id="IPR007627">
    <property type="entry name" value="RNA_pol_sigma70_r2"/>
</dbReference>
<dbReference type="Pfam" id="PF08281">
    <property type="entry name" value="Sigma70_r4_2"/>
    <property type="match status" value="1"/>
</dbReference>
<dbReference type="PANTHER" id="PTHR43133:SF62">
    <property type="entry name" value="RNA POLYMERASE SIGMA FACTOR SIGZ"/>
    <property type="match status" value="1"/>
</dbReference>
<dbReference type="SUPFAM" id="SSF88946">
    <property type="entry name" value="Sigma2 domain of RNA polymerase sigma factors"/>
    <property type="match status" value="1"/>
</dbReference>
<dbReference type="AlphaFoldDB" id="A0A6M1SDV8"/>
<name>A0A6M1SDV8_9HYPH</name>
<keyword evidence="3" id="KW-0731">Sigma factor</keyword>
<dbReference type="GO" id="GO:0003677">
    <property type="term" value="F:DNA binding"/>
    <property type="evidence" value="ECO:0007669"/>
    <property type="project" value="InterPro"/>
</dbReference>
<evidence type="ECO:0000256" key="4">
    <source>
        <dbReference type="ARBA" id="ARBA00023163"/>
    </source>
</evidence>
<dbReference type="PANTHER" id="PTHR43133">
    <property type="entry name" value="RNA POLYMERASE ECF-TYPE SIGMA FACTO"/>
    <property type="match status" value="1"/>
</dbReference>
<dbReference type="Pfam" id="PF04542">
    <property type="entry name" value="Sigma70_r2"/>
    <property type="match status" value="1"/>
</dbReference>
<dbReference type="InterPro" id="IPR013325">
    <property type="entry name" value="RNA_pol_sigma_r2"/>
</dbReference>
<dbReference type="NCBIfam" id="TIGR02937">
    <property type="entry name" value="sigma70-ECF"/>
    <property type="match status" value="1"/>
</dbReference>
<dbReference type="Proteomes" id="UP000474802">
    <property type="component" value="Unassembled WGS sequence"/>
</dbReference>
<feature type="domain" description="RNA polymerase sigma-70 region 2" evidence="5">
    <location>
        <begin position="26"/>
        <end position="93"/>
    </location>
</feature>
<dbReference type="InterPro" id="IPR014284">
    <property type="entry name" value="RNA_pol_sigma-70_dom"/>
</dbReference>
<evidence type="ECO:0000259" key="6">
    <source>
        <dbReference type="Pfam" id="PF08281"/>
    </source>
</evidence>
<dbReference type="SUPFAM" id="SSF88659">
    <property type="entry name" value="Sigma3 and sigma4 domains of RNA polymerase sigma factors"/>
    <property type="match status" value="1"/>
</dbReference>
<comment type="caution">
    <text evidence="7">The sequence shown here is derived from an EMBL/GenBank/DDBJ whole genome shotgun (WGS) entry which is preliminary data.</text>
</comment>